<evidence type="ECO:0000256" key="9">
    <source>
        <dbReference type="ARBA" id="ARBA00048679"/>
    </source>
</evidence>
<evidence type="ECO:0000256" key="1">
    <source>
        <dbReference type="ARBA" id="ARBA00008874"/>
    </source>
</evidence>
<feature type="region of interest" description="Disordered" evidence="13">
    <location>
        <begin position="1"/>
        <end position="35"/>
    </location>
</feature>
<dbReference type="InterPro" id="IPR008271">
    <property type="entry name" value="Ser/Thr_kinase_AS"/>
</dbReference>
<feature type="domain" description="Protein kinase" evidence="14">
    <location>
        <begin position="320"/>
        <end position="581"/>
    </location>
</feature>
<dbReference type="PANTHER" id="PTHR11584">
    <property type="entry name" value="SERINE/THREONINE PROTEIN KINASE"/>
    <property type="match status" value="1"/>
</dbReference>
<evidence type="ECO:0000256" key="2">
    <source>
        <dbReference type="ARBA" id="ARBA00012513"/>
    </source>
</evidence>
<dbReference type="Pfam" id="PF00069">
    <property type="entry name" value="Pkinase"/>
    <property type="match status" value="1"/>
</dbReference>
<dbReference type="PROSITE" id="PS00107">
    <property type="entry name" value="PROTEIN_KINASE_ATP"/>
    <property type="match status" value="1"/>
</dbReference>
<evidence type="ECO:0000256" key="13">
    <source>
        <dbReference type="SAM" id="MobiDB-lite"/>
    </source>
</evidence>
<comment type="catalytic activity">
    <reaction evidence="9">
        <text>L-seryl-[protein] + ATP = O-phospho-L-seryl-[protein] + ADP + H(+)</text>
        <dbReference type="Rhea" id="RHEA:17989"/>
        <dbReference type="Rhea" id="RHEA-COMP:9863"/>
        <dbReference type="Rhea" id="RHEA-COMP:11604"/>
        <dbReference type="ChEBI" id="CHEBI:15378"/>
        <dbReference type="ChEBI" id="CHEBI:29999"/>
        <dbReference type="ChEBI" id="CHEBI:30616"/>
        <dbReference type="ChEBI" id="CHEBI:83421"/>
        <dbReference type="ChEBI" id="CHEBI:456216"/>
        <dbReference type="EC" id="2.7.11.1"/>
    </reaction>
</comment>
<dbReference type="FunFam" id="1.10.510.10:FF:000331">
    <property type="entry name" value="Mitogen-activated protein kinase kinase kinase 19"/>
    <property type="match status" value="1"/>
</dbReference>
<keyword evidence="3" id="KW-0723">Serine/threonine-protein kinase</keyword>
<dbReference type="AlphaFoldDB" id="A0A812BE74"/>
<proteinExistence type="inferred from homology"/>
<feature type="binding site" evidence="12">
    <location>
        <position position="348"/>
    </location>
    <ligand>
        <name>ATP</name>
        <dbReference type="ChEBI" id="CHEBI:30616"/>
    </ligand>
</feature>
<dbReference type="Gene3D" id="1.10.510.10">
    <property type="entry name" value="Transferase(Phosphotransferase) domain 1"/>
    <property type="match status" value="1"/>
</dbReference>
<keyword evidence="4" id="KW-0808">Transferase</keyword>
<protein>
    <recommendedName>
        <fullName evidence="10">Mitogen-activated protein kinase kinase kinase 19</fullName>
        <ecNumber evidence="2">2.7.11.1</ecNumber>
    </recommendedName>
    <alternativeName>
        <fullName evidence="11">SPS1/STE20-related protein kinase YSK4</fullName>
    </alternativeName>
</protein>
<evidence type="ECO:0000259" key="14">
    <source>
        <dbReference type="PROSITE" id="PS50011"/>
    </source>
</evidence>
<dbReference type="EMBL" id="CAHIKZ030000554">
    <property type="protein sequence ID" value="CAE1226008.1"/>
    <property type="molecule type" value="Genomic_DNA"/>
</dbReference>
<feature type="region of interest" description="Disordered" evidence="13">
    <location>
        <begin position="196"/>
        <end position="219"/>
    </location>
</feature>
<evidence type="ECO:0000256" key="7">
    <source>
        <dbReference type="ARBA" id="ARBA00022840"/>
    </source>
</evidence>
<feature type="compositionally biased region" description="Polar residues" evidence="13">
    <location>
        <begin position="1"/>
        <end position="12"/>
    </location>
</feature>
<evidence type="ECO:0000256" key="10">
    <source>
        <dbReference type="ARBA" id="ARBA00069016"/>
    </source>
</evidence>
<dbReference type="OrthoDB" id="10020384at2759"/>
<evidence type="ECO:0000313" key="15">
    <source>
        <dbReference type="EMBL" id="CAE1226008.1"/>
    </source>
</evidence>
<dbReference type="GO" id="GO:0035556">
    <property type="term" value="P:intracellular signal transduction"/>
    <property type="evidence" value="ECO:0007669"/>
    <property type="project" value="UniProtKB-ARBA"/>
</dbReference>
<dbReference type="GO" id="GO:0005524">
    <property type="term" value="F:ATP binding"/>
    <property type="evidence" value="ECO:0007669"/>
    <property type="project" value="UniProtKB-UniRule"/>
</dbReference>
<evidence type="ECO:0000256" key="6">
    <source>
        <dbReference type="ARBA" id="ARBA00022777"/>
    </source>
</evidence>
<dbReference type="GO" id="GO:0004674">
    <property type="term" value="F:protein serine/threonine kinase activity"/>
    <property type="evidence" value="ECO:0007669"/>
    <property type="project" value="UniProtKB-KW"/>
</dbReference>
<dbReference type="SMART" id="SM00220">
    <property type="entry name" value="S_TKc"/>
    <property type="match status" value="1"/>
</dbReference>
<name>A0A812BE74_ACAPH</name>
<keyword evidence="6" id="KW-0418">Kinase</keyword>
<dbReference type="Proteomes" id="UP000597762">
    <property type="component" value="Unassembled WGS sequence"/>
</dbReference>
<keyword evidence="7 12" id="KW-0067">ATP-binding</keyword>
<dbReference type="InterPro" id="IPR000719">
    <property type="entry name" value="Prot_kinase_dom"/>
</dbReference>
<reference evidence="15" key="1">
    <citation type="submission" date="2021-01" db="EMBL/GenBank/DDBJ databases">
        <authorList>
            <person name="Li R."/>
            <person name="Bekaert M."/>
        </authorList>
    </citation>
    <scope>NUCLEOTIDE SEQUENCE</scope>
    <source>
        <strain evidence="15">Farmed</strain>
    </source>
</reference>
<dbReference type="EC" id="2.7.11.1" evidence="2"/>
<keyword evidence="5 12" id="KW-0547">Nucleotide-binding</keyword>
<evidence type="ECO:0000256" key="11">
    <source>
        <dbReference type="ARBA" id="ARBA00080573"/>
    </source>
</evidence>
<comment type="catalytic activity">
    <reaction evidence="8">
        <text>L-threonyl-[protein] + ATP = O-phospho-L-threonyl-[protein] + ADP + H(+)</text>
        <dbReference type="Rhea" id="RHEA:46608"/>
        <dbReference type="Rhea" id="RHEA-COMP:11060"/>
        <dbReference type="Rhea" id="RHEA-COMP:11605"/>
        <dbReference type="ChEBI" id="CHEBI:15378"/>
        <dbReference type="ChEBI" id="CHEBI:30013"/>
        <dbReference type="ChEBI" id="CHEBI:30616"/>
        <dbReference type="ChEBI" id="CHEBI:61977"/>
        <dbReference type="ChEBI" id="CHEBI:456216"/>
        <dbReference type="EC" id="2.7.11.1"/>
    </reaction>
</comment>
<comment type="caution">
    <text evidence="15">The sequence shown here is derived from an EMBL/GenBank/DDBJ whole genome shotgun (WGS) entry which is preliminary data.</text>
</comment>
<dbReference type="PROSITE" id="PS00108">
    <property type="entry name" value="PROTEIN_KINASE_ST"/>
    <property type="match status" value="1"/>
</dbReference>
<dbReference type="PROSITE" id="PS50011">
    <property type="entry name" value="PROTEIN_KINASE_DOM"/>
    <property type="match status" value="1"/>
</dbReference>
<comment type="similarity">
    <text evidence="1">Belongs to the protein kinase superfamily. STE Ser/Thr protein kinase family. STE20 subfamily.</text>
</comment>
<evidence type="ECO:0000256" key="3">
    <source>
        <dbReference type="ARBA" id="ARBA00022527"/>
    </source>
</evidence>
<dbReference type="InterPro" id="IPR011009">
    <property type="entry name" value="Kinase-like_dom_sf"/>
</dbReference>
<keyword evidence="16" id="KW-1185">Reference proteome</keyword>
<evidence type="ECO:0000256" key="12">
    <source>
        <dbReference type="PROSITE-ProRule" id="PRU10141"/>
    </source>
</evidence>
<evidence type="ECO:0000313" key="16">
    <source>
        <dbReference type="Proteomes" id="UP000597762"/>
    </source>
</evidence>
<organism evidence="15 16">
    <name type="scientific">Acanthosepion pharaonis</name>
    <name type="common">Pharaoh cuttlefish</name>
    <name type="synonym">Sepia pharaonis</name>
    <dbReference type="NCBI Taxonomy" id="158019"/>
    <lineage>
        <taxon>Eukaryota</taxon>
        <taxon>Metazoa</taxon>
        <taxon>Spiralia</taxon>
        <taxon>Lophotrochozoa</taxon>
        <taxon>Mollusca</taxon>
        <taxon>Cephalopoda</taxon>
        <taxon>Coleoidea</taxon>
        <taxon>Decapodiformes</taxon>
        <taxon>Sepiida</taxon>
        <taxon>Sepiina</taxon>
        <taxon>Sepiidae</taxon>
        <taxon>Acanthosepion</taxon>
    </lineage>
</organism>
<sequence>MENNVVQKNSKVLSEVNVAEHSSREENQQNDHLNMPIRKTANQTETSYKKLSRSCEKLPPLVRKNSNDGLFLSHSMSSKTLMDHLCPVENKSSKTFKAIDIMKIKEGNLKQDETKDAGIKTGSNTPEMINNDVLPSLFPNIPSFSSFDFSKTGFSYRRSSEVAQESFAQKAGIIHLSIEKPDARPIMDHKHPLVASSKDKISTQEEGNTGVPKPYQSLKHQKNSPFYAQSKSDNTTTAEEEIINDVKENLDATGAKTSFHRNLKSQASHKFRCVDGHSSDKESASFSQLEELSNKYDSLCRRASTSTTSSFLSIGEDFTWKKGDLLGSGSYGRVWRGLTSDGEQIAVKQIVLDVSDREKAEREYQKVQEEVEILKTLQHKNIVSFLGMRREGEEVSIFMQYVTGGSIAQLLARFGPLDEPVFCSYTQQILEGVKYLHDRNVIHRDIKGGNVMLMPNSTIKLVDFGCAKRLCYSLNKNSLCNPTSLQGTPYWMAPEVIQETGHGKKSDIWSIGCTVFEMATKSPPWSDMNPYAAIFAICSSKPVPALPSEFSQKAQDFVRVCLIRDPAKRPTASELLQDKFITTPHHGRRRKSVTCFN</sequence>
<evidence type="ECO:0000256" key="5">
    <source>
        <dbReference type="ARBA" id="ARBA00022741"/>
    </source>
</evidence>
<gene>
    <name evidence="15" type="ORF">SPHA_15834</name>
</gene>
<dbReference type="SUPFAM" id="SSF56112">
    <property type="entry name" value="Protein kinase-like (PK-like)"/>
    <property type="match status" value="1"/>
</dbReference>
<dbReference type="PANTHER" id="PTHR11584:SF369">
    <property type="entry name" value="MITOGEN-ACTIVATED PROTEIN KINASE KINASE KINASE 19-RELATED"/>
    <property type="match status" value="1"/>
</dbReference>
<evidence type="ECO:0000256" key="8">
    <source>
        <dbReference type="ARBA" id="ARBA00047899"/>
    </source>
</evidence>
<evidence type="ECO:0000256" key="4">
    <source>
        <dbReference type="ARBA" id="ARBA00022679"/>
    </source>
</evidence>
<dbReference type="InterPro" id="IPR017441">
    <property type="entry name" value="Protein_kinase_ATP_BS"/>
</dbReference>
<accession>A0A812BE74</accession>